<accession>A0A371PLQ5</accession>
<dbReference type="GO" id="GO:0043190">
    <property type="term" value="C:ATP-binding cassette (ABC) transporter complex"/>
    <property type="evidence" value="ECO:0007669"/>
    <property type="project" value="InterPro"/>
</dbReference>
<dbReference type="NCBIfam" id="TIGR03003">
    <property type="entry name" value="ectoine_ehuD"/>
    <property type="match status" value="1"/>
</dbReference>
<evidence type="ECO:0000256" key="6">
    <source>
        <dbReference type="ARBA" id="ARBA00022989"/>
    </source>
</evidence>
<dbReference type="AlphaFoldDB" id="A0A371PLQ5"/>
<dbReference type="SUPFAM" id="SSF161098">
    <property type="entry name" value="MetI-like"/>
    <property type="match status" value="1"/>
</dbReference>
<reference evidence="10 11" key="1">
    <citation type="submission" date="2018-08" db="EMBL/GenBank/DDBJ databases">
        <title>Paenibacillus sp. M4BSY-1, whole genome shotgun sequence.</title>
        <authorList>
            <person name="Tuo L."/>
        </authorList>
    </citation>
    <scope>NUCLEOTIDE SEQUENCE [LARGE SCALE GENOMIC DNA]</scope>
    <source>
        <strain evidence="10 11">M4BSY-1</strain>
    </source>
</reference>
<keyword evidence="6 8" id="KW-1133">Transmembrane helix</keyword>
<feature type="transmembrane region" description="Helical" evidence="8">
    <location>
        <begin position="20"/>
        <end position="41"/>
    </location>
</feature>
<dbReference type="InterPro" id="IPR000515">
    <property type="entry name" value="MetI-like"/>
</dbReference>
<sequence length="220" mass="24481">MWSWDYAMDVSVILLRALPAALLAAACGFVIASTVGLLIAALIRSRFASVRRVASSVAHFIRSTPLLVQLFFLYYSLPMLVPVSMTAFWTGAIGLGLHYSTYMSEVYRSGIDALPKGQWEAATALNLSKRRTWFSIVLPQAIPPVLPIMGNYLIVIFKETPTLSAITYVELLLRAKNEASVTYRVFEPFTIVGIIFIVCSLMMSLLVARLEKRWGRRPSA</sequence>
<comment type="similarity">
    <text evidence="8">Belongs to the binding-protein-dependent transport system permease family.</text>
</comment>
<evidence type="ECO:0000259" key="9">
    <source>
        <dbReference type="PROSITE" id="PS50928"/>
    </source>
</evidence>
<dbReference type="InterPro" id="IPR035906">
    <property type="entry name" value="MetI-like_sf"/>
</dbReference>
<dbReference type="InterPro" id="IPR010065">
    <property type="entry name" value="AA_ABC_transptr_permease_3TM"/>
</dbReference>
<evidence type="ECO:0000256" key="8">
    <source>
        <dbReference type="RuleBase" id="RU363032"/>
    </source>
</evidence>
<name>A0A371PLQ5_9BACL</name>
<dbReference type="GO" id="GO:0022857">
    <property type="term" value="F:transmembrane transporter activity"/>
    <property type="evidence" value="ECO:0007669"/>
    <property type="project" value="InterPro"/>
</dbReference>
<dbReference type="PANTHER" id="PTHR30614:SF0">
    <property type="entry name" value="L-CYSTINE TRANSPORT SYSTEM PERMEASE PROTEIN TCYL"/>
    <property type="match status" value="1"/>
</dbReference>
<dbReference type="PROSITE" id="PS50928">
    <property type="entry name" value="ABC_TM1"/>
    <property type="match status" value="1"/>
</dbReference>
<dbReference type="EMBL" id="QUBQ01000001">
    <property type="protein sequence ID" value="REK77053.1"/>
    <property type="molecule type" value="Genomic_DNA"/>
</dbReference>
<feature type="transmembrane region" description="Helical" evidence="8">
    <location>
        <begin position="80"/>
        <end position="99"/>
    </location>
</feature>
<evidence type="ECO:0000256" key="2">
    <source>
        <dbReference type="ARBA" id="ARBA00022448"/>
    </source>
</evidence>
<keyword evidence="11" id="KW-1185">Reference proteome</keyword>
<dbReference type="InterPro" id="IPR014341">
    <property type="entry name" value="Ectoine_EhuD"/>
</dbReference>
<dbReference type="OrthoDB" id="9805999at2"/>
<proteinExistence type="inferred from homology"/>
<dbReference type="InterPro" id="IPR043429">
    <property type="entry name" value="ArtM/GltK/GlnP/TcyL/YhdX-like"/>
</dbReference>
<dbReference type="PANTHER" id="PTHR30614">
    <property type="entry name" value="MEMBRANE COMPONENT OF AMINO ACID ABC TRANSPORTER"/>
    <property type="match status" value="1"/>
</dbReference>
<evidence type="ECO:0000313" key="11">
    <source>
        <dbReference type="Proteomes" id="UP000261905"/>
    </source>
</evidence>
<gene>
    <name evidence="10" type="primary">ehuD</name>
    <name evidence="10" type="ORF">DX130_08610</name>
</gene>
<dbReference type="Pfam" id="PF00528">
    <property type="entry name" value="BPD_transp_1"/>
    <property type="match status" value="1"/>
</dbReference>
<evidence type="ECO:0000256" key="3">
    <source>
        <dbReference type="ARBA" id="ARBA00022475"/>
    </source>
</evidence>
<evidence type="ECO:0000256" key="4">
    <source>
        <dbReference type="ARBA" id="ARBA00022692"/>
    </source>
</evidence>
<comment type="subcellular location">
    <subcellularLocation>
        <location evidence="1 8">Cell membrane</location>
        <topology evidence="1 8">Multi-pass membrane protein</topology>
    </subcellularLocation>
</comment>
<keyword evidence="2 8" id="KW-0813">Transport</keyword>
<keyword evidence="7 8" id="KW-0472">Membrane</keyword>
<dbReference type="GO" id="GO:0006865">
    <property type="term" value="P:amino acid transport"/>
    <property type="evidence" value="ECO:0007669"/>
    <property type="project" value="UniProtKB-KW"/>
</dbReference>
<protein>
    <submittedName>
        <fullName evidence="10">Ectoine/hydroxyectoine ABC transporter permease subunit EhuD</fullName>
    </submittedName>
</protein>
<feature type="domain" description="ABC transmembrane type-1" evidence="9">
    <location>
        <begin position="18"/>
        <end position="207"/>
    </location>
</feature>
<evidence type="ECO:0000256" key="1">
    <source>
        <dbReference type="ARBA" id="ARBA00004651"/>
    </source>
</evidence>
<comment type="caution">
    <text evidence="10">The sequence shown here is derived from an EMBL/GenBank/DDBJ whole genome shotgun (WGS) entry which is preliminary data.</text>
</comment>
<dbReference type="NCBIfam" id="TIGR01726">
    <property type="entry name" value="HEQRo_perm_3TM"/>
    <property type="match status" value="1"/>
</dbReference>
<dbReference type="CDD" id="cd06261">
    <property type="entry name" value="TM_PBP2"/>
    <property type="match status" value="1"/>
</dbReference>
<dbReference type="Proteomes" id="UP000261905">
    <property type="component" value="Unassembled WGS sequence"/>
</dbReference>
<keyword evidence="5" id="KW-0029">Amino-acid transport</keyword>
<dbReference type="RefSeq" id="WP_116044400.1">
    <property type="nucleotide sequence ID" value="NZ_QUBQ01000001.1"/>
</dbReference>
<keyword evidence="3" id="KW-1003">Cell membrane</keyword>
<dbReference type="Gene3D" id="1.10.3720.10">
    <property type="entry name" value="MetI-like"/>
    <property type="match status" value="1"/>
</dbReference>
<evidence type="ECO:0000313" key="10">
    <source>
        <dbReference type="EMBL" id="REK77053.1"/>
    </source>
</evidence>
<evidence type="ECO:0000256" key="5">
    <source>
        <dbReference type="ARBA" id="ARBA00022970"/>
    </source>
</evidence>
<organism evidence="10 11">
    <name type="scientific">Paenibacillus paeoniae</name>
    <dbReference type="NCBI Taxonomy" id="2292705"/>
    <lineage>
        <taxon>Bacteria</taxon>
        <taxon>Bacillati</taxon>
        <taxon>Bacillota</taxon>
        <taxon>Bacilli</taxon>
        <taxon>Bacillales</taxon>
        <taxon>Paenibacillaceae</taxon>
        <taxon>Paenibacillus</taxon>
    </lineage>
</organism>
<keyword evidence="4 8" id="KW-0812">Transmembrane</keyword>
<feature type="transmembrane region" description="Helical" evidence="8">
    <location>
        <begin position="189"/>
        <end position="208"/>
    </location>
</feature>
<evidence type="ECO:0000256" key="7">
    <source>
        <dbReference type="ARBA" id="ARBA00023136"/>
    </source>
</evidence>